<feature type="region of interest" description="Disordered" evidence="3">
    <location>
        <begin position="289"/>
        <end position="322"/>
    </location>
</feature>
<name>A0AAD1SUE0_PELCU</name>
<dbReference type="Gene3D" id="3.30.70.1820">
    <property type="entry name" value="L1 transposable element, RRM domain"/>
    <property type="match status" value="1"/>
</dbReference>
<reference evidence="4" key="1">
    <citation type="submission" date="2022-03" db="EMBL/GenBank/DDBJ databases">
        <authorList>
            <person name="Alioto T."/>
            <person name="Alioto T."/>
            <person name="Gomez Garrido J."/>
        </authorList>
    </citation>
    <scope>NUCLEOTIDE SEQUENCE</scope>
</reference>
<evidence type="ECO:0000256" key="3">
    <source>
        <dbReference type="SAM" id="MobiDB-lite"/>
    </source>
</evidence>
<dbReference type="InterPro" id="IPR042566">
    <property type="entry name" value="L1_C"/>
</dbReference>
<keyword evidence="5" id="KW-1185">Reference proteome</keyword>
<protein>
    <recommendedName>
        <fullName evidence="6">Transposase element L1Md-A101/L1Md-A102/L1Md-A2</fullName>
    </recommendedName>
</protein>
<feature type="region of interest" description="Disordered" evidence="3">
    <location>
        <begin position="1"/>
        <end position="59"/>
    </location>
</feature>
<evidence type="ECO:0000256" key="1">
    <source>
        <dbReference type="ARBA" id="ARBA00061640"/>
    </source>
</evidence>
<dbReference type="PANTHER" id="PTHR11505">
    <property type="entry name" value="L1 TRANSPOSABLE ELEMENT-RELATED"/>
    <property type="match status" value="1"/>
</dbReference>
<dbReference type="InterPro" id="IPR004244">
    <property type="entry name" value="Transposase_22"/>
</dbReference>
<evidence type="ECO:0000313" key="4">
    <source>
        <dbReference type="EMBL" id="CAH2312033.1"/>
    </source>
</evidence>
<evidence type="ECO:0008006" key="6">
    <source>
        <dbReference type="Google" id="ProtNLM"/>
    </source>
</evidence>
<evidence type="ECO:0000313" key="5">
    <source>
        <dbReference type="Proteomes" id="UP001295444"/>
    </source>
</evidence>
<feature type="compositionally biased region" description="Basic residues" evidence="3">
    <location>
        <begin position="1"/>
        <end position="10"/>
    </location>
</feature>
<organism evidence="4 5">
    <name type="scientific">Pelobates cultripes</name>
    <name type="common">Western spadefoot toad</name>
    <dbReference type="NCBI Taxonomy" id="61616"/>
    <lineage>
        <taxon>Eukaryota</taxon>
        <taxon>Metazoa</taxon>
        <taxon>Chordata</taxon>
        <taxon>Craniata</taxon>
        <taxon>Vertebrata</taxon>
        <taxon>Euteleostomi</taxon>
        <taxon>Amphibia</taxon>
        <taxon>Batrachia</taxon>
        <taxon>Anura</taxon>
        <taxon>Pelobatoidea</taxon>
        <taxon>Pelobatidae</taxon>
        <taxon>Pelobates</taxon>
    </lineage>
</organism>
<feature type="compositionally biased region" description="Low complexity" evidence="3">
    <location>
        <begin position="24"/>
        <end position="41"/>
    </location>
</feature>
<dbReference type="FunFam" id="3.30.70.1820:FF:000002">
    <property type="entry name" value="LINE-1 retrotransposable element ORF1 protein"/>
    <property type="match status" value="1"/>
</dbReference>
<evidence type="ECO:0000256" key="2">
    <source>
        <dbReference type="SAM" id="Coils"/>
    </source>
</evidence>
<feature type="coiled-coil region" evidence="2">
    <location>
        <begin position="79"/>
        <end position="148"/>
    </location>
</feature>
<accession>A0AAD1SUE0</accession>
<gene>
    <name evidence="4" type="ORF">PECUL_23A003212</name>
</gene>
<proteinExistence type="inferred from homology"/>
<dbReference type="EMBL" id="OW240919">
    <property type="protein sequence ID" value="CAH2312033.1"/>
    <property type="molecule type" value="Genomic_DNA"/>
</dbReference>
<dbReference type="Gene3D" id="3.30.250.20">
    <property type="entry name" value="L1 transposable element, C-terminal domain"/>
    <property type="match status" value="1"/>
</dbReference>
<dbReference type="AlphaFoldDB" id="A0AAD1SUE0"/>
<comment type="similarity">
    <text evidence="1">Belongs to the transposase 22 family.</text>
</comment>
<sequence length="322" mass="36560">MSQAKGKKAAPKADKNNFFGHKPLAATETAQAMLAAAQDGADSPDASSHLTQRDEIPQTGHLTITHFERAMEAMSAKLIRTWQSTADQIKNEVRELSNRTASVENDCQDLKTAQTGISENLLTLQQRMEAMEGKLADYEDRARRNNLRLRGVPESVQPDDLQLYVRGLMHAYAPDIPSDMLLVDRVHRVPKPKHLPDSAPRDVVLRAHYYHIKELVLRAHRSRQEPHEDYPSVLIMADLSAATLRRRRDFQQVTTELRDRGIRYRWGFPTKLILTKNGETKLFSRPEDAMNELARWSPRSKQSAPPASSAHGRKSTRTDRMD</sequence>
<keyword evidence="2" id="KW-0175">Coiled coil</keyword>
<dbReference type="Proteomes" id="UP001295444">
    <property type="component" value="Chromosome 08"/>
</dbReference>